<dbReference type="Pfam" id="PF16925">
    <property type="entry name" value="TetR_C_13"/>
    <property type="match status" value="1"/>
</dbReference>
<keyword evidence="3" id="KW-0804">Transcription</keyword>
<comment type="caution">
    <text evidence="7">The sequence shown here is derived from an EMBL/GenBank/DDBJ whole genome shotgun (WGS) entry which is preliminary data.</text>
</comment>
<keyword evidence="2 4" id="KW-0238">DNA-binding</keyword>
<feature type="DNA-binding region" description="H-T-H motif" evidence="4">
    <location>
        <begin position="41"/>
        <end position="60"/>
    </location>
</feature>
<dbReference type="PANTHER" id="PTHR47506">
    <property type="entry name" value="TRANSCRIPTIONAL REGULATORY PROTEIN"/>
    <property type="match status" value="1"/>
</dbReference>
<reference evidence="7 8" key="2">
    <citation type="journal article" date="2017" name="Front. Microbiol.">
        <title>Genomics Reveals a Unique Clone of Burkholderia cenocepacia Harboring an Actively Excising Novel Genomic Island.</title>
        <authorList>
            <person name="Patil P.P."/>
            <person name="Mali S."/>
            <person name="Midha S."/>
            <person name="Gautam V."/>
            <person name="Dash L."/>
            <person name="Kumar S."/>
            <person name="Shastri J."/>
            <person name="Singhal L."/>
            <person name="Patil P.B."/>
        </authorList>
    </citation>
    <scope>NUCLEOTIDE SEQUENCE [LARGE SCALE GENOMIC DNA]</scope>
    <source>
        <strain evidence="7 8">BC-19</strain>
    </source>
</reference>
<dbReference type="EMBL" id="JYMX02000026">
    <property type="protein sequence ID" value="MCW3714983.1"/>
    <property type="molecule type" value="Genomic_DNA"/>
</dbReference>
<dbReference type="SUPFAM" id="SSF46689">
    <property type="entry name" value="Homeodomain-like"/>
    <property type="match status" value="1"/>
</dbReference>
<dbReference type="PROSITE" id="PS50977">
    <property type="entry name" value="HTH_TETR_2"/>
    <property type="match status" value="1"/>
</dbReference>
<keyword evidence="1" id="KW-0805">Transcription regulation</keyword>
<dbReference type="RefSeq" id="WP_256870191.1">
    <property type="nucleotide sequence ID" value="NZ_JYMX02000026.1"/>
</dbReference>
<evidence type="ECO:0000259" key="6">
    <source>
        <dbReference type="PROSITE" id="PS50977"/>
    </source>
</evidence>
<evidence type="ECO:0000313" key="8">
    <source>
        <dbReference type="Proteomes" id="UP000191686"/>
    </source>
</evidence>
<protein>
    <submittedName>
        <fullName evidence="7">TetR/AcrR family transcriptional regulator</fullName>
    </submittedName>
</protein>
<feature type="compositionally biased region" description="Basic residues" evidence="5">
    <location>
        <begin position="225"/>
        <end position="236"/>
    </location>
</feature>
<dbReference type="PANTHER" id="PTHR47506:SF6">
    <property type="entry name" value="HTH-TYPE TRANSCRIPTIONAL REPRESSOR NEMR"/>
    <property type="match status" value="1"/>
</dbReference>
<dbReference type="InterPro" id="IPR001647">
    <property type="entry name" value="HTH_TetR"/>
</dbReference>
<dbReference type="AlphaFoldDB" id="A0ABD4UL84"/>
<evidence type="ECO:0000256" key="1">
    <source>
        <dbReference type="ARBA" id="ARBA00023015"/>
    </source>
</evidence>
<dbReference type="InterPro" id="IPR011075">
    <property type="entry name" value="TetR_C"/>
</dbReference>
<organism evidence="7 8">
    <name type="scientific">Burkholderia cenocepacia</name>
    <dbReference type="NCBI Taxonomy" id="95486"/>
    <lineage>
        <taxon>Bacteria</taxon>
        <taxon>Pseudomonadati</taxon>
        <taxon>Pseudomonadota</taxon>
        <taxon>Betaproteobacteria</taxon>
        <taxon>Burkholderiales</taxon>
        <taxon>Burkholderiaceae</taxon>
        <taxon>Burkholderia</taxon>
        <taxon>Burkholderia cepacia complex</taxon>
    </lineage>
</organism>
<feature type="region of interest" description="Disordered" evidence="5">
    <location>
        <begin position="208"/>
        <end position="236"/>
    </location>
</feature>
<dbReference type="Pfam" id="PF00440">
    <property type="entry name" value="TetR_N"/>
    <property type="match status" value="1"/>
</dbReference>
<evidence type="ECO:0000256" key="2">
    <source>
        <dbReference type="ARBA" id="ARBA00023125"/>
    </source>
</evidence>
<dbReference type="InterPro" id="IPR009057">
    <property type="entry name" value="Homeodomain-like_sf"/>
</dbReference>
<sequence length="236" mass="25950">MTQQSKRAAGPVRGKRDANKREDLIRIGVAVFTEKGFHNTPIDELVAAVGVPKGSFAYYFGSKDAYTLAVIERYAEYFNKKLDRILSDGTLEPIDRIKAFMDEATEGMERFEFRRGCLVGNLGQELAALDETFRQALLATVRGWQCRIQLCLEQAQQSGSLSEKADVEGLGRLFWYAWEGAVLGAKLEKSRAPLDSVSEAFIGQLRALGPKKSEQGGSAPSHGARVSRRRASASSA</sequence>
<gene>
    <name evidence="7" type="ORF">UE95_027220</name>
</gene>
<proteinExistence type="predicted"/>
<name>A0ABD4UL84_9BURK</name>
<accession>A0ABD4UL84</accession>
<evidence type="ECO:0000313" key="7">
    <source>
        <dbReference type="EMBL" id="MCW3714983.1"/>
    </source>
</evidence>
<dbReference type="Gene3D" id="1.10.357.10">
    <property type="entry name" value="Tetracycline Repressor, domain 2"/>
    <property type="match status" value="1"/>
</dbReference>
<reference evidence="7 8" key="1">
    <citation type="journal article" date="2017" name="Front. Microbiol.">
        <title>Genomics reveals a unique clone of Burkholderia cenocepacia harbouring an actively excising novel genomic island.</title>
        <authorList>
            <person name="Patil P."/>
            <person name="Mali S."/>
            <person name="Midha S."/>
            <person name="Gautam V."/>
            <person name="Dash L."/>
            <person name="Kumar S."/>
            <person name="Shastri J."/>
            <person name="Singhal L."/>
            <person name="Patil P.B."/>
        </authorList>
    </citation>
    <scope>NUCLEOTIDE SEQUENCE [LARGE SCALE GENOMIC DNA]</scope>
    <source>
        <strain evidence="7 8">BC-19</strain>
    </source>
</reference>
<dbReference type="GO" id="GO:0003677">
    <property type="term" value="F:DNA binding"/>
    <property type="evidence" value="ECO:0007669"/>
    <property type="project" value="UniProtKB-UniRule"/>
</dbReference>
<dbReference type="Proteomes" id="UP000191686">
    <property type="component" value="Unassembled WGS sequence"/>
</dbReference>
<evidence type="ECO:0000256" key="3">
    <source>
        <dbReference type="ARBA" id="ARBA00023163"/>
    </source>
</evidence>
<feature type="domain" description="HTH tetR-type" evidence="6">
    <location>
        <begin position="18"/>
        <end position="78"/>
    </location>
</feature>
<dbReference type="SUPFAM" id="SSF48498">
    <property type="entry name" value="Tetracyclin repressor-like, C-terminal domain"/>
    <property type="match status" value="1"/>
</dbReference>
<evidence type="ECO:0000256" key="5">
    <source>
        <dbReference type="SAM" id="MobiDB-lite"/>
    </source>
</evidence>
<evidence type="ECO:0000256" key="4">
    <source>
        <dbReference type="PROSITE-ProRule" id="PRU00335"/>
    </source>
</evidence>
<dbReference type="InterPro" id="IPR036271">
    <property type="entry name" value="Tet_transcr_reg_TetR-rel_C_sf"/>
</dbReference>